<feature type="transmembrane region" description="Helical" evidence="1">
    <location>
        <begin position="481"/>
        <end position="504"/>
    </location>
</feature>
<feature type="transmembrane region" description="Helical" evidence="1">
    <location>
        <begin position="862"/>
        <end position="879"/>
    </location>
</feature>
<accession>A0A6J7TWS1</accession>
<feature type="transmembrane region" description="Helical" evidence="1">
    <location>
        <begin position="377"/>
        <end position="396"/>
    </location>
</feature>
<feature type="transmembrane region" description="Helical" evidence="1">
    <location>
        <begin position="593"/>
        <end position="612"/>
    </location>
</feature>
<feature type="transmembrane region" description="Helical" evidence="1">
    <location>
        <begin position="561"/>
        <end position="581"/>
    </location>
</feature>
<feature type="transmembrane region" description="Helical" evidence="1">
    <location>
        <begin position="536"/>
        <end position="554"/>
    </location>
</feature>
<keyword evidence="1" id="KW-1133">Transmembrane helix</keyword>
<evidence type="ECO:0000256" key="1">
    <source>
        <dbReference type="SAM" id="Phobius"/>
    </source>
</evidence>
<dbReference type="PANTHER" id="PTHR43685:SF3">
    <property type="entry name" value="SLR2126 PROTEIN"/>
    <property type="match status" value="1"/>
</dbReference>
<evidence type="ECO:0000313" key="2">
    <source>
        <dbReference type="EMBL" id="CAB5057915.1"/>
    </source>
</evidence>
<dbReference type="SUPFAM" id="SSF53448">
    <property type="entry name" value="Nucleotide-diphospho-sugar transferases"/>
    <property type="match status" value="1"/>
</dbReference>
<dbReference type="Pfam" id="PF13641">
    <property type="entry name" value="Glyco_tranf_2_3"/>
    <property type="match status" value="1"/>
</dbReference>
<keyword evidence="1" id="KW-0812">Transmembrane</keyword>
<reference evidence="2" key="1">
    <citation type="submission" date="2020-05" db="EMBL/GenBank/DDBJ databases">
        <authorList>
            <person name="Chiriac C."/>
            <person name="Salcher M."/>
            <person name="Ghai R."/>
            <person name="Kavagutti S V."/>
        </authorList>
    </citation>
    <scope>NUCLEOTIDE SEQUENCE</scope>
</reference>
<proteinExistence type="predicted"/>
<keyword evidence="1" id="KW-0472">Membrane</keyword>
<sequence length="894" mass="98116">MAGPKLLGWHNRTHLLEVGISLATNGARWTGLEPSEYDQGQRDGVHEVLSVSTAGALIRRDVFEELGGFDNNLELFRDDVDFGWRVRTAGHSVVVVTDAVGYHAQAATNERRPIDVKGAFLHRPLLLDRRNAAYVLLANSSLWSLPWLSLQLLSGALVRSIGYLFAKLPGYASDEILAIASLLIHPTELLEARKARKKSRYISSRVVKSFIPSRFTQLRSSISRSFEVLRTKLLPDDPAETSPAQSDLTLNEDEDLLTPISSKPWRLVFTRPLVAMSTVLALITIFWARHRFGVISGGALPESPDHLSELFKTYVASWHNIGMGSGLSTPPWVLILSAASLVTLGNVKLFITLIFIGAPFVLLLTSHRFLKRFTDNQWLSAGASLLYALSPISIAAVNSGRLGLLVFLALLPIFVAELRSWKDIEARTWRSILAYSLFIWLLYAFNPSVLLIVFCAVAFTLYRDFILVNKDYKSPLFIQRLIRRGTLVGLPLLLSAPASFAIFVKPSRLLAEIGLTIPGGGPNFAFLANPGGPGSLPWWCISPIAIVLFVTYFSTTAARKFASLGLIFLLSGTLVSSFVVSDNGSSASTRANAGTFIAIATLLSITSAVVMFDKIRARLEQSHVNYRHISVASVLLISILYSVTSIFWLVTAGADSPVKTSSKEILPAFLAVETDAKTVVLRSYRHNNETTLSYYISRGSAITLGEPDVAPKDLPVITRAIEGLVDNTGVTSSKVFSDYGIKYVFLKNPVSQEVVQTIDGLGGFNRTSATNAGIVWRVLKDTGRLKFVDYSGKEIILQSKGVRTYVPAPGTITLTESFSRPWQIFQDGYRLAKIENANGLPSFEVTTGGHISVIHDGTARRAWISFFIIVFVTTVVLALPSGRRKREIEDAVIA</sequence>
<dbReference type="InterPro" id="IPR050834">
    <property type="entry name" value="Glycosyltransf_2"/>
</dbReference>
<dbReference type="Gene3D" id="3.90.550.10">
    <property type="entry name" value="Spore Coat Polysaccharide Biosynthesis Protein SpsA, Chain A"/>
    <property type="match status" value="1"/>
</dbReference>
<name>A0A6J7TWS1_9ZZZZ</name>
<feature type="transmembrane region" description="Helical" evidence="1">
    <location>
        <begin position="402"/>
        <end position="421"/>
    </location>
</feature>
<gene>
    <name evidence="2" type="ORF">UFOPK4307_00687</name>
</gene>
<dbReference type="EMBL" id="CAFBQO010000094">
    <property type="protein sequence ID" value="CAB5057915.1"/>
    <property type="molecule type" value="Genomic_DNA"/>
</dbReference>
<protein>
    <submittedName>
        <fullName evidence="2">Unannotated protein</fullName>
    </submittedName>
</protein>
<feature type="transmembrane region" description="Helical" evidence="1">
    <location>
        <begin position="624"/>
        <end position="650"/>
    </location>
</feature>
<dbReference type="InterPro" id="IPR029044">
    <property type="entry name" value="Nucleotide-diphossugar_trans"/>
</dbReference>
<dbReference type="PANTHER" id="PTHR43685">
    <property type="entry name" value="GLYCOSYLTRANSFERASE"/>
    <property type="match status" value="1"/>
</dbReference>
<dbReference type="AlphaFoldDB" id="A0A6J7TWS1"/>
<feature type="transmembrane region" description="Helical" evidence="1">
    <location>
        <begin position="268"/>
        <end position="288"/>
    </location>
</feature>
<feature type="transmembrane region" description="Helical" evidence="1">
    <location>
        <begin position="332"/>
        <end position="365"/>
    </location>
</feature>
<organism evidence="2">
    <name type="scientific">freshwater metagenome</name>
    <dbReference type="NCBI Taxonomy" id="449393"/>
    <lineage>
        <taxon>unclassified sequences</taxon>
        <taxon>metagenomes</taxon>
        <taxon>ecological metagenomes</taxon>
    </lineage>
</organism>